<evidence type="ECO:0000313" key="19">
    <source>
        <dbReference type="EMBL" id="QEK38747.1"/>
    </source>
</evidence>
<dbReference type="InterPro" id="IPR029028">
    <property type="entry name" value="Alpha/beta_knot_MTases"/>
</dbReference>
<dbReference type="HAMAP" id="MF_00605">
    <property type="entry name" value="TrmD"/>
    <property type="match status" value="1"/>
</dbReference>
<dbReference type="OrthoDB" id="9807416at2"/>
<keyword evidence="10 15" id="KW-0949">S-adenosyl-L-methionine</keyword>
<keyword evidence="7 15" id="KW-0963">Cytoplasm</keyword>
<dbReference type="AlphaFoldDB" id="A0A5C0UG92"/>
<evidence type="ECO:0000256" key="3">
    <source>
        <dbReference type="ARBA" id="ARBA00007630"/>
    </source>
</evidence>
<dbReference type="GO" id="GO:0005829">
    <property type="term" value="C:cytosol"/>
    <property type="evidence" value="ECO:0007669"/>
    <property type="project" value="TreeGrafter"/>
</dbReference>
<feature type="domain" description="tRNA methyltransferase TRMD/TRM10-type" evidence="18">
    <location>
        <begin position="6"/>
        <end position="247"/>
    </location>
</feature>
<dbReference type="Pfam" id="PF01746">
    <property type="entry name" value="tRNA_m1G_MT"/>
    <property type="match status" value="1"/>
</dbReference>
<dbReference type="PANTHER" id="PTHR46417:SF1">
    <property type="entry name" value="TRNA (GUANINE-N(1)-)-METHYLTRANSFERASE"/>
    <property type="match status" value="1"/>
</dbReference>
<evidence type="ECO:0000256" key="6">
    <source>
        <dbReference type="ARBA" id="ARBA00014679"/>
    </source>
</evidence>
<dbReference type="InterPro" id="IPR016009">
    <property type="entry name" value="tRNA_MeTrfase_TRMD/TRM10"/>
</dbReference>
<comment type="catalytic activity">
    <reaction evidence="14 15 17">
        <text>guanosine(37) in tRNA + S-adenosyl-L-methionine = N(1)-methylguanosine(37) in tRNA + S-adenosyl-L-homocysteine + H(+)</text>
        <dbReference type="Rhea" id="RHEA:36899"/>
        <dbReference type="Rhea" id="RHEA-COMP:10145"/>
        <dbReference type="Rhea" id="RHEA-COMP:10147"/>
        <dbReference type="ChEBI" id="CHEBI:15378"/>
        <dbReference type="ChEBI" id="CHEBI:57856"/>
        <dbReference type="ChEBI" id="CHEBI:59789"/>
        <dbReference type="ChEBI" id="CHEBI:73542"/>
        <dbReference type="ChEBI" id="CHEBI:74269"/>
        <dbReference type="EC" id="2.1.1.228"/>
    </reaction>
</comment>
<dbReference type="Gene3D" id="1.10.1270.20">
    <property type="entry name" value="tRNA(m1g37)methyltransferase, domain 2"/>
    <property type="match status" value="1"/>
</dbReference>
<sequence length="260" mass="29675">MSVWNVNIGTIFPNVFPGTLGVSCLGKSHGKQWNLFVQDLRNYTKDKHKTIDDTPFGGGPGMVMKCDVLDAWLHESYNHANNSESNAEKNDKYKEIRNRGKIIYMSPRGRAFNQSYASELIKTDLHILCGRYEGVDSRLLKHWEIEEVSMGDYILCGGEVAAMTLVETCVRLIPGVLGNPQSIESDTFSNGLLEHDQYTRPDIWVPKDSKMEYNTPCVLKSGNHKEISSWRQSNSETLTKNRRSDLWVEYIRKKEKNVHS</sequence>
<evidence type="ECO:0000256" key="8">
    <source>
        <dbReference type="ARBA" id="ARBA00022603"/>
    </source>
</evidence>
<keyword evidence="9 15" id="KW-0808">Transferase</keyword>
<dbReference type="GO" id="GO:0002939">
    <property type="term" value="P:tRNA N1-guanine methylation"/>
    <property type="evidence" value="ECO:0007669"/>
    <property type="project" value="TreeGrafter"/>
</dbReference>
<evidence type="ECO:0000256" key="5">
    <source>
        <dbReference type="ARBA" id="ARBA00012807"/>
    </source>
</evidence>
<evidence type="ECO:0000256" key="11">
    <source>
        <dbReference type="ARBA" id="ARBA00022694"/>
    </source>
</evidence>
<comment type="subunit">
    <text evidence="4 15 17">Homodimer.</text>
</comment>
<dbReference type="KEGG" id="cpri:FZC34_02415"/>
<comment type="similarity">
    <text evidence="3 15 17">Belongs to the RNA methyltransferase TrmD family.</text>
</comment>
<evidence type="ECO:0000256" key="7">
    <source>
        <dbReference type="ARBA" id="ARBA00022490"/>
    </source>
</evidence>
<dbReference type="RefSeq" id="WP_148971868.1">
    <property type="nucleotide sequence ID" value="NZ_CP043316.1"/>
</dbReference>
<feature type="binding site" evidence="15 16">
    <location>
        <begin position="150"/>
        <end position="155"/>
    </location>
    <ligand>
        <name>S-adenosyl-L-methionine</name>
        <dbReference type="ChEBI" id="CHEBI:59789"/>
    </ligand>
</feature>
<comment type="subcellular location">
    <subcellularLocation>
        <location evidence="2 15 17">Cytoplasm</location>
    </subcellularLocation>
</comment>
<dbReference type="PIRSF" id="PIRSF000386">
    <property type="entry name" value="tRNA_mtase"/>
    <property type="match status" value="1"/>
</dbReference>
<dbReference type="InterPro" id="IPR002649">
    <property type="entry name" value="tRNA_m1G_MeTrfase_TrmD"/>
</dbReference>
<dbReference type="PANTHER" id="PTHR46417">
    <property type="entry name" value="TRNA (GUANINE-N(1)-)-METHYLTRANSFERASE"/>
    <property type="match status" value="1"/>
</dbReference>
<evidence type="ECO:0000256" key="15">
    <source>
        <dbReference type="HAMAP-Rule" id="MF_00605"/>
    </source>
</evidence>
<dbReference type="InterPro" id="IPR023148">
    <property type="entry name" value="tRNA_m1G_MeTrfase_C_sf"/>
</dbReference>
<evidence type="ECO:0000256" key="16">
    <source>
        <dbReference type="PIRSR" id="PIRSR000386-1"/>
    </source>
</evidence>
<comment type="function">
    <text evidence="1 15 17">Specifically methylates guanosine-37 in various tRNAs.</text>
</comment>
<evidence type="ECO:0000256" key="12">
    <source>
        <dbReference type="ARBA" id="ARBA00029736"/>
    </source>
</evidence>
<keyword evidence="11 15" id="KW-0819">tRNA processing</keyword>
<dbReference type="GO" id="GO:0052906">
    <property type="term" value="F:tRNA (guanine(37)-N1)-methyltransferase activity"/>
    <property type="evidence" value="ECO:0007669"/>
    <property type="project" value="UniProtKB-UniRule"/>
</dbReference>
<dbReference type="Gene3D" id="3.40.1280.10">
    <property type="match status" value="1"/>
</dbReference>
<feature type="binding site" evidence="15 16">
    <location>
        <position position="130"/>
    </location>
    <ligand>
        <name>S-adenosyl-L-methionine</name>
        <dbReference type="ChEBI" id="CHEBI:59789"/>
    </ligand>
</feature>
<evidence type="ECO:0000256" key="17">
    <source>
        <dbReference type="RuleBase" id="RU003464"/>
    </source>
</evidence>
<evidence type="ECO:0000256" key="2">
    <source>
        <dbReference type="ARBA" id="ARBA00004496"/>
    </source>
</evidence>
<gene>
    <name evidence="15 19" type="primary">trmD</name>
    <name evidence="19" type="ORF">FZC34_02415</name>
</gene>
<protein>
    <recommendedName>
        <fullName evidence="6 15">tRNA (guanine-N(1)-)-methyltransferase</fullName>
        <ecNumber evidence="5 15">2.1.1.228</ecNumber>
    </recommendedName>
    <alternativeName>
        <fullName evidence="12 15">M1G-methyltransferase</fullName>
    </alternativeName>
    <alternativeName>
        <fullName evidence="13 15">tRNA [GM37] methyltransferase</fullName>
    </alternativeName>
</protein>
<dbReference type="EC" id="2.1.1.228" evidence="5 15"/>
<dbReference type="NCBIfam" id="NF000648">
    <property type="entry name" value="PRK00026.1"/>
    <property type="match status" value="1"/>
</dbReference>
<reference evidence="19 20" key="1">
    <citation type="submission" date="2019-08" db="EMBL/GenBank/DDBJ databases">
        <title>Highly reduced genomes of protist endosymbionts show evolutionary convergence.</title>
        <authorList>
            <person name="George E."/>
            <person name="Husnik F."/>
            <person name="Tashyreva D."/>
            <person name="Prokopchuk G."/>
            <person name="Horak A."/>
            <person name="Kwong W.K."/>
            <person name="Lukes J."/>
            <person name="Keeling P.J."/>
        </authorList>
    </citation>
    <scope>NUCLEOTIDE SEQUENCE [LARGE SCALE GENOMIC DNA]</scope>
    <source>
        <strain evidence="19">1604LC</strain>
    </source>
</reference>
<evidence type="ECO:0000256" key="13">
    <source>
        <dbReference type="ARBA" id="ARBA00033392"/>
    </source>
</evidence>
<proteinExistence type="inferred from homology"/>
<evidence type="ECO:0000256" key="10">
    <source>
        <dbReference type="ARBA" id="ARBA00022691"/>
    </source>
</evidence>
<dbReference type="NCBIfam" id="TIGR00088">
    <property type="entry name" value="trmD"/>
    <property type="match status" value="1"/>
</dbReference>
<dbReference type="EMBL" id="CP043316">
    <property type="protein sequence ID" value="QEK38747.1"/>
    <property type="molecule type" value="Genomic_DNA"/>
</dbReference>
<evidence type="ECO:0000313" key="20">
    <source>
        <dbReference type="Proteomes" id="UP000325004"/>
    </source>
</evidence>
<organism evidence="19 20">
    <name type="scientific">Candidatus Cytomitobacter primus</name>
    <dbReference type="NCBI Taxonomy" id="2066024"/>
    <lineage>
        <taxon>Bacteria</taxon>
        <taxon>Pseudomonadati</taxon>
        <taxon>Pseudomonadota</taxon>
        <taxon>Alphaproteobacteria</taxon>
        <taxon>Holosporales</taxon>
        <taxon>Holosporaceae</taxon>
        <taxon>Candidatus Cytomitobacter</taxon>
    </lineage>
</organism>
<evidence type="ECO:0000256" key="9">
    <source>
        <dbReference type="ARBA" id="ARBA00022679"/>
    </source>
</evidence>
<name>A0A5C0UG92_9PROT</name>
<dbReference type="SUPFAM" id="SSF75217">
    <property type="entry name" value="alpha/beta knot"/>
    <property type="match status" value="1"/>
</dbReference>
<accession>A0A5C0UG92</accession>
<evidence type="ECO:0000256" key="1">
    <source>
        <dbReference type="ARBA" id="ARBA00002634"/>
    </source>
</evidence>
<keyword evidence="20" id="KW-1185">Reference proteome</keyword>
<dbReference type="Proteomes" id="UP000325004">
    <property type="component" value="Chromosome"/>
</dbReference>
<evidence type="ECO:0000259" key="18">
    <source>
        <dbReference type="Pfam" id="PF01746"/>
    </source>
</evidence>
<keyword evidence="8 15" id="KW-0489">Methyltransferase</keyword>
<evidence type="ECO:0000256" key="14">
    <source>
        <dbReference type="ARBA" id="ARBA00047783"/>
    </source>
</evidence>
<evidence type="ECO:0000256" key="4">
    <source>
        <dbReference type="ARBA" id="ARBA00011738"/>
    </source>
</evidence>
<dbReference type="InterPro" id="IPR029026">
    <property type="entry name" value="tRNA_m1G_MTases_N"/>
</dbReference>